<dbReference type="Pfam" id="PF00248">
    <property type="entry name" value="Aldo_ket_red"/>
    <property type="match status" value="2"/>
</dbReference>
<name>A0ABP1GFZ5_9CHLO</name>
<dbReference type="EMBL" id="CAXHTA020000019">
    <property type="protein sequence ID" value="CAL5228688.1"/>
    <property type="molecule type" value="Genomic_DNA"/>
</dbReference>
<dbReference type="InterPro" id="IPR018170">
    <property type="entry name" value="Aldo/ket_reductase_CS"/>
</dbReference>
<dbReference type="Gene3D" id="3.20.20.100">
    <property type="entry name" value="NADP-dependent oxidoreductase domain"/>
    <property type="match status" value="2"/>
</dbReference>
<dbReference type="Proteomes" id="UP001497392">
    <property type="component" value="Unassembled WGS sequence"/>
</dbReference>
<feature type="region of interest" description="Disordered" evidence="1">
    <location>
        <begin position="1"/>
        <end position="49"/>
    </location>
</feature>
<dbReference type="PRINTS" id="PR00069">
    <property type="entry name" value="ALDKETRDTASE"/>
</dbReference>
<dbReference type="InterPro" id="IPR020471">
    <property type="entry name" value="AKR"/>
</dbReference>
<evidence type="ECO:0000313" key="3">
    <source>
        <dbReference type="EMBL" id="CAL5228688.1"/>
    </source>
</evidence>
<evidence type="ECO:0000313" key="4">
    <source>
        <dbReference type="Proteomes" id="UP001497392"/>
    </source>
</evidence>
<dbReference type="PROSITE" id="PS00798">
    <property type="entry name" value="ALDOKETO_REDUCTASE_1"/>
    <property type="match status" value="1"/>
</dbReference>
<gene>
    <name evidence="3" type="primary">g11863</name>
    <name evidence="3" type="ORF">VP750_LOCUS10594</name>
</gene>
<dbReference type="InterPro" id="IPR036812">
    <property type="entry name" value="NAD(P)_OxRdtase_dom_sf"/>
</dbReference>
<sequence length="665" mass="73926">MNGLRKGTASEPGASGEHLPQGATSGPPETDGSAKQLRNTTAHSQPTALLNTGHRIPLFGLGTFKADEKTTNEAVAAALQAGYRHIDCAQHYLNEPAIGHGLKGALDAGYAKREEVFVTSKLWNTDHGADDVRPALLGTLKDLQLEYLDLYLIHWPVTEPQKKGDRIDPSVKETWTAMEKLVDEGLVRNIGISNFSIQKTQEVLSFCRIRPAVNQVEVHPLWRNDDLIQYCNSEGIHVSAYCPLGTPWTSAKAVIRRADPASQHPVIQQIAKKYNKHALHIIMRWGLQHGTSILAKSSNPQRIKANLETVLAFELAQEDYDAITAIDFQLRLVDGIRFLRPEGPFRNMQDLWDEEYTDLCRENFINAMYKFPDTPVTELENGREMPILGVGTWLKQNVQDTIEQALRAGFRHVDVSSQQGNEEEIGTAMSEVFSDWLVNRPDVWVTGKFWPEGAECPTPAQIREQLKQTLQALKLEYLDLFLLPANKNEKAFKAAWKAMEQLTDEGLVLSIGLQDADIDDVSAVMEYARITPAVNSLEVHPGNRNDALLAFCRSQGLHVMASSWPATAYMLQRKDSPALLRAPLVHDIARKLGKKPSQVLLNWAVAHGTTVSPKAGSFEHVQEIADVLNWDLPEADYRALARLPQNVGDAKEKTTAGVLFEGNKA</sequence>
<dbReference type="PROSITE" id="PS00062">
    <property type="entry name" value="ALDOKETO_REDUCTASE_2"/>
    <property type="match status" value="1"/>
</dbReference>
<reference evidence="3 4" key="1">
    <citation type="submission" date="2024-06" db="EMBL/GenBank/DDBJ databases">
        <authorList>
            <person name="Kraege A."/>
            <person name="Thomma B."/>
        </authorList>
    </citation>
    <scope>NUCLEOTIDE SEQUENCE [LARGE SCALE GENOMIC DNA]</scope>
</reference>
<feature type="domain" description="NADP-dependent oxidoreductase" evidence="2">
    <location>
        <begin position="65"/>
        <end position="326"/>
    </location>
</feature>
<proteinExistence type="predicted"/>
<comment type="caution">
    <text evidence="3">The sequence shown here is derived from an EMBL/GenBank/DDBJ whole genome shotgun (WGS) entry which is preliminary data.</text>
</comment>
<accession>A0ABP1GFZ5</accession>
<dbReference type="InterPro" id="IPR023210">
    <property type="entry name" value="NADP_OxRdtase_dom"/>
</dbReference>
<dbReference type="SUPFAM" id="SSF51430">
    <property type="entry name" value="NAD(P)-linked oxidoreductase"/>
    <property type="match status" value="2"/>
</dbReference>
<organism evidence="3 4">
    <name type="scientific">Coccomyxa viridis</name>
    <dbReference type="NCBI Taxonomy" id="1274662"/>
    <lineage>
        <taxon>Eukaryota</taxon>
        <taxon>Viridiplantae</taxon>
        <taxon>Chlorophyta</taxon>
        <taxon>core chlorophytes</taxon>
        <taxon>Trebouxiophyceae</taxon>
        <taxon>Trebouxiophyceae incertae sedis</taxon>
        <taxon>Coccomyxaceae</taxon>
        <taxon>Coccomyxa</taxon>
    </lineage>
</organism>
<evidence type="ECO:0000259" key="2">
    <source>
        <dbReference type="Pfam" id="PF00248"/>
    </source>
</evidence>
<protein>
    <submittedName>
        <fullName evidence="3">G11863 protein</fullName>
    </submittedName>
</protein>
<dbReference type="CDD" id="cd19071">
    <property type="entry name" value="AKR_AKR1-5-like"/>
    <property type="match status" value="1"/>
</dbReference>
<feature type="compositionally biased region" description="Polar residues" evidence="1">
    <location>
        <begin position="36"/>
        <end position="49"/>
    </location>
</feature>
<feature type="domain" description="NADP-dependent oxidoreductase" evidence="2">
    <location>
        <begin position="395"/>
        <end position="641"/>
    </location>
</feature>
<evidence type="ECO:0000256" key="1">
    <source>
        <dbReference type="SAM" id="MobiDB-lite"/>
    </source>
</evidence>
<keyword evidence="4" id="KW-1185">Reference proteome</keyword>
<dbReference type="PANTHER" id="PTHR11732">
    <property type="entry name" value="ALDO/KETO REDUCTASE"/>
    <property type="match status" value="1"/>
</dbReference>